<dbReference type="EMBL" id="CAWYQH010000002">
    <property type="protein sequence ID" value="CAK8673399.1"/>
    <property type="molecule type" value="Genomic_DNA"/>
</dbReference>
<name>A0ABP0F4P6_CLALP</name>
<evidence type="ECO:0000313" key="3">
    <source>
        <dbReference type="Proteomes" id="UP001642483"/>
    </source>
</evidence>
<dbReference type="InterPro" id="IPR016035">
    <property type="entry name" value="Acyl_Trfase/lysoPLipase"/>
</dbReference>
<dbReference type="Gene3D" id="3.40.1090.10">
    <property type="entry name" value="Cytosolic phospholipase A2 catalytic domain"/>
    <property type="match status" value="1"/>
</dbReference>
<protein>
    <submittedName>
        <fullName evidence="2">Uncharacterized protein</fullName>
    </submittedName>
</protein>
<evidence type="ECO:0000313" key="2">
    <source>
        <dbReference type="EMBL" id="CAK8673399.1"/>
    </source>
</evidence>
<sequence length="66" mass="7298">MRDIALQNQATEETSSNDAADANFQKINEPLKTNRKTVYLADAGIAFNSPYPPMLRAARGVDIILF</sequence>
<accession>A0ABP0F4P6</accession>
<gene>
    <name evidence="2" type="ORF">CVLEPA_LOCUS3192</name>
</gene>
<feature type="region of interest" description="Disordered" evidence="1">
    <location>
        <begin position="1"/>
        <end position="27"/>
    </location>
</feature>
<organism evidence="2 3">
    <name type="scientific">Clavelina lepadiformis</name>
    <name type="common">Light-bulb sea squirt</name>
    <name type="synonym">Ascidia lepadiformis</name>
    <dbReference type="NCBI Taxonomy" id="159417"/>
    <lineage>
        <taxon>Eukaryota</taxon>
        <taxon>Metazoa</taxon>
        <taxon>Chordata</taxon>
        <taxon>Tunicata</taxon>
        <taxon>Ascidiacea</taxon>
        <taxon>Aplousobranchia</taxon>
        <taxon>Clavelinidae</taxon>
        <taxon>Clavelina</taxon>
    </lineage>
</organism>
<dbReference type="Proteomes" id="UP001642483">
    <property type="component" value="Unassembled WGS sequence"/>
</dbReference>
<feature type="compositionally biased region" description="Polar residues" evidence="1">
    <location>
        <begin position="1"/>
        <end position="18"/>
    </location>
</feature>
<proteinExistence type="predicted"/>
<dbReference type="SUPFAM" id="SSF52151">
    <property type="entry name" value="FabD/lysophospholipase-like"/>
    <property type="match status" value="1"/>
</dbReference>
<reference evidence="2 3" key="1">
    <citation type="submission" date="2024-02" db="EMBL/GenBank/DDBJ databases">
        <authorList>
            <person name="Daric V."/>
            <person name="Darras S."/>
        </authorList>
    </citation>
    <scope>NUCLEOTIDE SEQUENCE [LARGE SCALE GENOMIC DNA]</scope>
</reference>
<evidence type="ECO:0000256" key="1">
    <source>
        <dbReference type="SAM" id="MobiDB-lite"/>
    </source>
</evidence>
<keyword evidence="3" id="KW-1185">Reference proteome</keyword>
<comment type="caution">
    <text evidence="2">The sequence shown here is derived from an EMBL/GenBank/DDBJ whole genome shotgun (WGS) entry which is preliminary data.</text>
</comment>